<dbReference type="InterPro" id="IPR010181">
    <property type="entry name" value="CGCAxxGCC_motif"/>
</dbReference>
<organism evidence="1 2">
    <name type="scientific">Candidatus Avitreponema avistercoris</name>
    <dbReference type="NCBI Taxonomy" id="2840705"/>
    <lineage>
        <taxon>Bacteria</taxon>
        <taxon>Pseudomonadati</taxon>
        <taxon>Spirochaetota</taxon>
        <taxon>Spirochaetia</taxon>
        <taxon>Spirochaetales</taxon>
        <taxon>Candidatus Avitreponema</taxon>
    </lineage>
</organism>
<accession>A0A9D9EPF2</accession>
<sequence length="70" mass="7174">MTKSEKAAALFQEGWNCAQATMLPFAEDFGLPADFVKKAAAGFGGGMGGCRMTCGAVSAMVFYAGLTLGN</sequence>
<evidence type="ECO:0000313" key="2">
    <source>
        <dbReference type="Proteomes" id="UP000823616"/>
    </source>
</evidence>
<evidence type="ECO:0000313" key="1">
    <source>
        <dbReference type="EMBL" id="MBO8450311.1"/>
    </source>
</evidence>
<reference evidence="1" key="2">
    <citation type="journal article" date="2021" name="PeerJ">
        <title>Extensive microbial diversity within the chicken gut microbiome revealed by metagenomics and culture.</title>
        <authorList>
            <person name="Gilroy R."/>
            <person name="Ravi A."/>
            <person name="Getino M."/>
            <person name="Pursley I."/>
            <person name="Horton D.L."/>
            <person name="Alikhan N.F."/>
            <person name="Baker D."/>
            <person name="Gharbi K."/>
            <person name="Hall N."/>
            <person name="Watson M."/>
            <person name="Adriaenssens E.M."/>
            <person name="Foster-Nyarko E."/>
            <person name="Jarju S."/>
            <person name="Secka A."/>
            <person name="Antonio M."/>
            <person name="Oren A."/>
            <person name="Chaudhuri R.R."/>
            <person name="La Ragione R."/>
            <person name="Hildebrand F."/>
            <person name="Pallen M.J."/>
        </authorList>
    </citation>
    <scope>NUCLEOTIDE SEQUENCE</scope>
    <source>
        <strain evidence="1">B3-4054</strain>
    </source>
</reference>
<dbReference type="Proteomes" id="UP000823616">
    <property type="component" value="Unassembled WGS sequence"/>
</dbReference>
<proteinExistence type="predicted"/>
<dbReference type="Pfam" id="PF09719">
    <property type="entry name" value="C_GCAxxG_C_C"/>
    <property type="match status" value="1"/>
</dbReference>
<reference evidence="1" key="1">
    <citation type="submission" date="2020-10" db="EMBL/GenBank/DDBJ databases">
        <authorList>
            <person name="Gilroy R."/>
        </authorList>
    </citation>
    <scope>NUCLEOTIDE SEQUENCE</scope>
    <source>
        <strain evidence="1">B3-4054</strain>
    </source>
</reference>
<feature type="non-terminal residue" evidence="1">
    <location>
        <position position="70"/>
    </location>
</feature>
<comment type="caution">
    <text evidence="1">The sequence shown here is derived from an EMBL/GenBank/DDBJ whole genome shotgun (WGS) entry which is preliminary data.</text>
</comment>
<dbReference type="EMBL" id="JADIMS010000070">
    <property type="protein sequence ID" value="MBO8450311.1"/>
    <property type="molecule type" value="Genomic_DNA"/>
</dbReference>
<dbReference type="AlphaFoldDB" id="A0A9D9EPF2"/>
<name>A0A9D9EPF2_9SPIR</name>
<gene>
    <name evidence="1" type="ORF">IAA96_04310</name>
</gene>
<protein>
    <submittedName>
        <fullName evidence="1">C-GCAxxG-C-C family protein</fullName>
    </submittedName>
</protein>